<keyword evidence="4 7" id="KW-0812">Transmembrane</keyword>
<keyword evidence="2 7" id="KW-0813">Transport</keyword>
<feature type="transmembrane region" description="Helical" evidence="7">
    <location>
        <begin position="12"/>
        <end position="34"/>
    </location>
</feature>
<keyword evidence="5 7" id="KW-1133">Transmembrane helix</keyword>
<comment type="subcellular location">
    <subcellularLocation>
        <location evidence="1 7">Cell membrane</location>
        <topology evidence="1 7">Multi-pass membrane protein</topology>
    </subcellularLocation>
</comment>
<dbReference type="InterPro" id="IPR000515">
    <property type="entry name" value="MetI-like"/>
</dbReference>
<comment type="caution">
    <text evidence="9">The sequence shown here is derived from an EMBL/GenBank/DDBJ whole genome shotgun (WGS) entry which is preliminary data.</text>
</comment>
<accession>A0A428N8S5</accession>
<dbReference type="SUPFAM" id="SSF161098">
    <property type="entry name" value="MetI-like"/>
    <property type="match status" value="1"/>
</dbReference>
<dbReference type="PROSITE" id="PS50928">
    <property type="entry name" value="ABC_TM1"/>
    <property type="match status" value="1"/>
</dbReference>
<dbReference type="Pfam" id="PF00528">
    <property type="entry name" value="BPD_transp_1"/>
    <property type="match status" value="1"/>
</dbReference>
<evidence type="ECO:0000313" key="10">
    <source>
        <dbReference type="Proteomes" id="UP000275076"/>
    </source>
</evidence>
<keyword evidence="3" id="KW-1003">Cell membrane</keyword>
<evidence type="ECO:0000256" key="7">
    <source>
        <dbReference type="RuleBase" id="RU363032"/>
    </source>
</evidence>
<proteinExistence type="inferred from homology"/>
<keyword evidence="10" id="KW-1185">Reference proteome</keyword>
<evidence type="ECO:0000256" key="3">
    <source>
        <dbReference type="ARBA" id="ARBA00022475"/>
    </source>
</evidence>
<dbReference type="GO" id="GO:0055085">
    <property type="term" value="P:transmembrane transport"/>
    <property type="evidence" value="ECO:0007669"/>
    <property type="project" value="InterPro"/>
</dbReference>
<evidence type="ECO:0000256" key="4">
    <source>
        <dbReference type="ARBA" id="ARBA00022692"/>
    </source>
</evidence>
<reference evidence="9 10" key="1">
    <citation type="submission" date="2018-10" db="EMBL/GenBank/DDBJ databases">
        <title>Draft genome sequence of Bacillus salarius IM0101, isolated from a hypersaline soil in Inner Mongolia, China.</title>
        <authorList>
            <person name="Yamprayoonswat W."/>
            <person name="Boonvisut S."/>
            <person name="Jumpathong W."/>
            <person name="Sittihan S."/>
            <person name="Ruangsuj P."/>
            <person name="Wanthongcharoen S."/>
            <person name="Thongpramul N."/>
            <person name="Pimmason S."/>
            <person name="Yu B."/>
            <person name="Yasawong M."/>
        </authorList>
    </citation>
    <scope>NUCLEOTIDE SEQUENCE [LARGE SCALE GENOMIC DNA]</scope>
    <source>
        <strain evidence="9 10">IM0101</strain>
    </source>
</reference>
<feature type="domain" description="ABC transmembrane type-1" evidence="8">
    <location>
        <begin position="76"/>
        <end position="267"/>
    </location>
</feature>
<name>A0A428N8S5_9BACI</name>
<evidence type="ECO:0000256" key="2">
    <source>
        <dbReference type="ARBA" id="ARBA00022448"/>
    </source>
</evidence>
<feature type="transmembrane region" description="Helical" evidence="7">
    <location>
        <begin position="246"/>
        <end position="267"/>
    </location>
</feature>
<feature type="transmembrane region" description="Helical" evidence="7">
    <location>
        <begin position="147"/>
        <end position="166"/>
    </location>
</feature>
<evidence type="ECO:0000256" key="5">
    <source>
        <dbReference type="ARBA" id="ARBA00022989"/>
    </source>
</evidence>
<evidence type="ECO:0000256" key="6">
    <source>
        <dbReference type="ARBA" id="ARBA00023136"/>
    </source>
</evidence>
<evidence type="ECO:0000313" key="9">
    <source>
        <dbReference type="EMBL" id="RSL34775.1"/>
    </source>
</evidence>
<dbReference type="Proteomes" id="UP000275076">
    <property type="component" value="Unassembled WGS sequence"/>
</dbReference>
<dbReference type="GO" id="GO:0005886">
    <property type="term" value="C:plasma membrane"/>
    <property type="evidence" value="ECO:0007669"/>
    <property type="project" value="UniProtKB-SubCell"/>
</dbReference>
<evidence type="ECO:0000256" key="1">
    <source>
        <dbReference type="ARBA" id="ARBA00004651"/>
    </source>
</evidence>
<dbReference type="CDD" id="cd06261">
    <property type="entry name" value="TM_PBP2"/>
    <property type="match status" value="1"/>
</dbReference>
<feature type="transmembrane region" description="Helical" evidence="7">
    <location>
        <begin position="80"/>
        <end position="101"/>
    </location>
</feature>
<dbReference type="OrthoDB" id="9794684at2"/>
<dbReference type="EMBL" id="RBVX01000002">
    <property type="protein sequence ID" value="RSL34775.1"/>
    <property type="molecule type" value="Genomic_DNA"/>
</dbReference>
<feature type="transmembrane region" description="Helical" evidence="7">
    <location>
        <begin position="187"/>
        <end position="210"/>
    </location>
</feature>
<comment type="similarity">
    <text evidence="7">Belongs to the binding-protein-dependent transport system permease family.</text>
</comment>
<dbReference type="PANTHER" id="PTHR43744">
    <property type="entry name" value="ABC TRANSPORTER PERMEASE PROTEIN MG189-RELATED-RELATED"/>
    <property type="match status" value="1"/>
</dbReference>
<feature type="transmembrane region" description="Helical" evidence="7">
    <location>
        <begin position="113"/>
        <end position="135"/>
    </location>
</feature>
<dbReference type="InterPro" id="IPR035906">
    <property type="entry name" value="MetI-like_sf"/>
</dbReference>
<keyword evidence="6 7" id="KW-0472">Membrane</keyword>
<dbReference type="RefSeq" id="WP_125554222.1">
    <property type="nucleotide sequence ID" value="NZ_RBVX01000002.1"/>
</dbReference>
<protein>
    <submittedName>
        <fullName evidence="9">Carbohydrate ABC transporter permease</fullName>
    </submittedName>
</protein>
<dbReference type="AlphaFoldDB" id="A0A428N8S5"/>
<organism evidence="9 10">
    <name type="scientific">Salibacterium salarium</name>
    <dbReference type="NCBI Taxonomy" id="284579"/>
    <lineage>
        <taxon>Bacteria</taxon>
        <taxon>Bacillati</taxon>
        <taxon>Bacillota</taxon>
        <taxon>Bacilli</taxon>
        <taxon>Bacillales</taxon>
        <taxon>Bacillaceae</taxon>
    </lineage>
</organism>
<evidence type="ECO:0000259" key="8">
    <source>
        <dbReference type="PROSITE" id="PS50928"/>
    </source>
</evidence>
<dbReference type="Gene3D" id="1.10.3720.10">
    <property type="entry name" value="MetI-like"/>
    <property type="match status" value="1"/>
</dbReference>
<sequence>MDYRKKKRLKKIVQHTLLLIFTAIMLYPIVWMAGSSLKESSQVFVDSHLILPDSWKFSNYVEGWQGFAGITFTTFFKNSLFITTVSTVGSIIFSAVVAYSFSRINFKGRKMWFVIMMMTMMLPFEMVMIPQYIMFNWAGWIDTYLPLILPSFFGVPFFIFLIMQFIRTIPKELDQAARIDGCNTISIFFRIIVPLIVPAMMTAAIFSFYWRWDDFMSPLIYLQTPEKYPVSLALKLFSDPNSVTNWGAMFAMTTLSLLPIIIIFFIFQRYIVDGISTSGLKG</sequence>
<gene>
    <name evidence="9" type="ORF">D7Z54_02755</name>
</gene>
<dbReference type="PANTHER" id="PTHR43744:SF6">
    <property type="entry name" value="ABC TRANSPORTER PERMEASE PROTEIN YESQ-RELATED"/>
    <property type="match status" value="1"/>
</dbReference>